<feature type="transmembrane region" description="Helical" evidence="2">
    <location>
        <begin position="40"/>
        <end position="58"/>
    </location>
</feature>
<proteinExistence type="predicted"/>
<accession>A0A6V7RRH9</accession>
<dbReference type="Proteomes" id="UP000545588">
    <property type="component" value="Unassembled WGS sequence"/>
</dbReference>
<keyword evidence="2" id="KW-0812">Transmembrane</keyword>
<evidence type="ECO:0000313" key="6">
    <source>
        <dbReference type="Proteomes" id="UP000545588"/>
    </source>
</evidence>
<keyword evidence="6" id="KW-1185">Reference proteome</keyword>
<dbReference type="EMBL" id="JACHFF010000004">
    <property type="protein sequence ID" value="MBB6424214.1"/>
    <property type="molecule type" value="Genomic_DNA"/>
</dbReference>
<feature type="transmembrane region" description="Helical" evidence="2">
    <location>
        <begin position="138"/>
        <end position="160"/>
    </location>
</feature>
<evidence type="ECO:0000256" key="2">
    <source>
        <dbReference type="SAM" id="Phobius"/>
    </source>
</evidence>
<feature type="transmembrane region" description="Helical" evidence="2">
    <location>
        <begin position="65"/>
        <end position="93"/>
    </location>
</feature>
<dbReference type="EMBL" id="CAJEWA010000007">
    <property type="protein sequence ID" value="CAD2081545.1"/>
    <property type="molecule type" value="Genomic_DNA"/>
</dbReference>
<evidence type="ECO:0000313" key="3">
    <source>
        <dbReference type="EMBL" id="CAD2081545.1"/>
    </source>
</evidence>
<evidence type="ECO:0000313" key="5">
    <source>
        <dbReference type="Proteomes" id="UP000534001"/>
    </source>
</evidence>
<feature type="transmembrane region" description="Helical" evidence="2">
    <location>
        <begin position="113"/>
        <end position="131"/>
    </location>
</feature>
<reference evidence="3 5" key="1">
    <citation type="submission" date="2020-07" db="EMBL/GenBank/DDBJ databases">
        <authorList>
            <person name="Criscuolo A."/>
        </authorList>
    </citation>
    <scope>NUCLEOTIDE SEQUENCE [LARGE SCALE GENOMIC DNA]</scope>
    <source>
        <strain evidence="3">CIP111751</strain>
    </source>
</reference>
<name>A0A6V7RRH9_9STAP</name>
<dbReference type="Proteomes" id="UP000534001">
    <property type="component" value="Unassembled WGS sequence"/>
</dbReference>
<protein>
    <recommendedName>
        <fullName evidence="7">DUF4129 domain-containing protein</fullName>
    </recommendedName>
</protein>
<evidence type="ECO:0000313" key="4">
    <source>
        <dbReference type="EMBL" id="MBB6424214.1"/>
    </source>
</evidence>
<keyword evidence="2" id="KW-1133">Transmembrane helix</keyword>
<dbReference type="RefSeq" id="WP_184284574.1">
    <property type="nucleotide sequence ID" value="NZ_BMCO01000004.1"/>
</dbReference>
<sequence length="398" mass="45673">MNKMKYYSMFVFYFIVEMFVPVFIGVLINIHNTSSGSSYLLPLIIVLIVMLALSHFIADRFSLSAVYILVPIGIVMLMATGSYWLTAFLVTGFAVWTLEQLHDNINNHYNDKMLVIMFVLLIIINMINSPVLQTNQLLIHLISLGMFVFYFPGRIIILMTGSGYGVFPRARIFVLATVLLLSAATLFTGVYKYVVFAVQTIFIFLLNGFIMMLRPFFSFLETVEFKFPDMEQEQMEVNDDGDAVNDTFESTAAVSEVPVMTILAVLAAAGIAVFLIMYFKKRSRPGKVSAEDQTYKTTVAESTSEKRKNSGVSAPDSRVRKQYYMFEKWLAERDLGRYHGETIDEWAGRLNLGHGVNKVMLERYKRYRYDSREMSQDEFIEFKEMIKKFKRTIDSKSS</sequence>
<feature type="transmembrane region" description="Helical" evidence="2">
    <location>
        <begin position="257"/>
        <end position="279"/>
    </location>
</feature>
<reference evidence="4 6" key="2">
    <citation type="submission" date="2020-08" db="EMBL/GenBank/DDBJ databases">
        <title>Genomic Encyclopedia of Type Strains, Phase IV (KMG-IV): sequencing the most valuable type-strain genomes for metagenomic binning, comparative biology and taxonomic classification.</title>
        <authorList>
            <person name="Goeker M."/>
        </authorList>
    </citation>
    <scope>NUCLEOTIDE SEQUENCE [LARGE SCALE GENOMIC DNA]</scope>
    <source>
        <strain evidence="4 6">DSM 22419</strain>
    </source>
</reference>
<feature type="transmembrane region" description="Helical" evidence="2">
    <location>
        <begin position="201"/>
        <end position="220"/>
    </location>
</feature>
<feature type="region of interest" description="Disordered" evidence="1">
    <location>
        <begin position="290"/>
        <end position="314"/>
    </location>
</feature>
<feature type="transmembrane region" description="Helical" evidence="2">
    <location>
        <begin position="7"/>
        <end position="28"/>
    </location>
</feature>
<evidence type="ECO:0000256" key="1">
    <source>
        <dbReference type="SAM" id="MobiDB-lite"/>
    </source>
</evidence>
<comment type="caution">
    <text evidence="3">The sequence shown here is derived from an EMBL/GenBank/DDBJ whole genome shotgun (WGS) entry which is preliminary data.</text>
</comment>
<dbReference type="AlphaFoldDB" id="A0A6V7RRH9"/>
<organism evidence="3 5">
    <name type="scientific">Jeotgalicoccus coquinae</name>
    <dbReference type="NCBI Taxonomy" id="709509"/>
    <lineage>
        <taxon>Bacteria</taxon>
        <taxon>Bacillati</taxon>
        <taxon>Bacillota</taxon>
        <taxon>Bacilli</taxon>
        <taxon>Bacillales</taxon>
        <taxon>Staphylococcaceae</taxon>
        <taxon>Jeotgalicoccus</taxon>
    </lineage>
</organism>
<feature type="transmembrane region" description="Helical" evidence="2">
    <location>
        <begin position="172"/>
        <end position="194"/>
    </location>
</feature>
<gene>
    <name evidence="4" type="ORF">HNR41_002200</name>
    <name evidence="3" type="ORF">JEOCOQ751_02005</name>
</gene>
<keyword evidence="2" id="KW-0472">Membrane</keyword>
<evidence type="ECO:0008006" key="7">
    <source>
        <dbReference type="Google" id="ProtNLM"/>
    </source>
</evidence>